<evidence type="ECO:0000313" key="1">
    <source>
        <dbReference type="EMBL" id="MFD1628547.1"/>
    </source>
</evidence>
<dbReference type="SUPFAM" id="SSF55729">
    <property type="entry name" value="Acyl-CoA N-acyltransferases (Nat)"/>
    <property type="match status" value="1"/>
</dbReference>
<keyword evidence="2" id="KW-1185">Reference proteome</keyword>
<sequence length="387" mass="46421">MYLEKVSNQHTAEEFIKFPVKLYKEDSNYIRPLDKDIQFVFDKEQNKYFRHGECERWLLRDSSHNVIGRIAAFINRKTLNTYDQPTGGLGFFECIENKEAAFLLFDTAKQWLEDKDMEAMDGPINFGERDKWWGLLVDGFYEPCYCCNYNPKYYQDFFEEYGFQLYFKQFTYYRKVGDKLADKYLNKANRIFQDPDYTFEHIKLKNLAKYIEDFRTVYNKAWVKHAGIKEMSLAQAKVIMNQLRPILDEKIVWFTYYKGECVGFFVSIPELNQLFKHVNGKLDWIGKLKLLYHKWRGTNKTMYGIVFGITPEHQRKGVEVAMIVKAAETIQDTDKVFYKDFQMNWIGDFNPKMMNVAEQIGGRVYKTHHTYRYLFDRTKEFERYPML</sequence>
<organism evidence="1 2">
    <name type="scientific">Pseudopedobacter beijingensis</name>
    <dbReference type="NCBI Taxonomy" id="1207056"/>
    <lineage>
        <taxon>Bacteria</taxon>
        <taxon>Pseudomonadati</taxon>
        <taxon>Bacteroidota</taxon>
        <taxon>Sphingobacteriia</taxon>
        <taxon>Sphingobacteriales</taxon>
        <taxon>Sphingobacteriaceae</taxon>
        <taxon>Pseudopedobacter</taxon>
    </lineage>
</organism>
<reference evidence="2" key="1">
    <citation type="journal article" date="2019" name="Int. J. Syst. Evol. Microbiol.">
        <title>The Global Catalogue of Microorganisms (GCM) 10K type strain sequencing project: providing services to taxonomists for standard genome sequencing and annotation.</title>
        <authorList>
            <consortium name="The Broad Institute Genomics Platform"/>
            <consortium name="The Broad Institute Genome Sequencing Center for Infectious Disease"/>
            <person name="Wu L."/>
            <person name="Ma J."/>
        </authorList>
    </citation>
    <scope>NUCLEOTIDE SEQUENCE [LARGE SCALE GENOMIC DNA]</scope>
    <source>
        <strain evidence="2">CCUG 53762</strain>
    </source>
</reference>
<proteinExistence type="predicted"/>
<comment type="caution">
    <text evidence="1">The sequence shown here is derived from an EMBL/GenBank/DDBJ whole genome shotgun (WGS) entry which is preliminary data.</text>
</comment>
<accession>A0ABW4I904</accession>
<name>A0ABW4I904_9SPHI</name>
<gene>
    <name evidence="1" type="ORF">ACFSAH_01590</name>
</gene>
<dbReference type="InterPro" id="IPR016181">
    <property type="entry name" value="Acyl_CoA_acyltransferase"/>
</dbReference>
<dbReference type="InterPro" id="IPR039968">
    <property type="entry name" value="BcerS-like"/>
</dbReference>
<dbReference type="RefSeq" id="WP_379660931.1">
    <property type="nucleotide sequence ID" value="NZ_JBHUDG010000002.1"/>
</dbReference>
<dbReference type="PANTHER" id="PTHR41368">
    <property type="entry name" value="PROTEIN YGHO"/>
    <property type="match status" value="1"/>
</dbReference>
<protein>
    <recommendedName>
        <fullName evidence="3">N-acetyltransferase domain-containing protein</fullName>
    </recommendedName>
</protein>
<evidence type="ECO:0008006" key="3">
    <source>
        <dbReference type="Google" id="ProtNLM"/>
    </source>
</evidence>
<dbReference type="PANTHER" id="PTHR41368:SF1">
    <property type="entry name" value="PROTEIN YGHO"/>
    <property type="match status" value="1"/>
</dbReference>
<dbReference type="Proteomes" id="UP001597118">
    <property type="component" value="Unassembled WGS sequence"/>
</dbReference>
<dbReference type="EMBL" id="JBHUDG010000002">
    <property type="protein sequence ID" value="MFD1628547.1"/>
    <property type="molecule type" value="Genomic_DNA"/>
</dbReference>
<evidence type="ECO:0000313" key="2">
    <source>
        <dbReference type="Proteomes" id="UP001597118"/>
    </source>
</evidence>